<gene>
    <name evidence="2" type="ORF">C2E21_5875</name>
</gene>
<evidence type="ECO:0000313" key="3">
    <source>
        <dbReference type="Proteomes" id="UP000239899"/>
    </source>
</evidence>
<feature type="compositionally biased region" description="Low complexity" evidence="1">
    <location>
        <begin position="357"/>
        <end position="370"/>
    </location>
</feature>
<name>A0A2P6TM88_CHLSO</name>
<evidence type="ECO:0000256" key="1">
    <source>
        <dbReference type="SAM" id="MobiDB-lite"/>
    </source>
</evidence>
<evidence type="ECO:0000313" key="2">
    <source>
        <dbReference type="EMBL" id="PRW45467.1"/>
    </source>
</evidence>
<reference evidence="2 3" key="1">
    <citation type="journal article" date="2018" name="Plant J.">
        <title>Genome sequences of Chlorella sorokiniana UTEX 1602 and Micractinium conductrix SAG 241.80: implications to maltose excretion by a green alga.</title>
        <authorList>
            <person name="Arriola M.B."/>
            <person name="Velmurugan N."/>
            <person name="Zhang Y."/>
            <person name="Plunkett M.H."/>
            <person name="Hondzo H."/>
            <person name="Barney B.M."/>
        </authorList>
    </citation>
    <scope>NUCLEOTIDE SEQUENCE [LARGE SCALE GENOMIC DNA]</scope>
    <source>
        <strain evidence="3">UTEX 1602</strain>
    </source>
</reference>
<dbReference type="AlphaFoldDB" id="A0A2P6TM88"/>
<feature type="region of interest" description="Disordered" evidence="1">
    <location>
        <begin position="1"/>
        <end position="44"/>
    </location>
</feature>
<sequence>MFQHQLLPHEKWPRQQAGAGEAQLSLPQPPPGREELPASQNQPSELLADALLWEQLAQEEWMAAEAAHSRHSAAAALGYSATAAHDPLDTLREAAWQAAKDKAQAKEAVLVAFVPTAYGAPRSSSDGSGSRQRWSEAHAEEHVLRVLVYCPKTGTLLEHRDWLLKEEHQLADHPLFGLPCWDSRDGWQLLFPDPLDEPHQATMFAATIAAYGAAQPAPYTACPLPPPTSFSPAFSRTCTSPRMPSQPVQQLVEPDLSQTQLFQLYQSQHELPGPHLLPTFSAEELPAFDAVPSRCSAGQDAAAGTVQHGPLPLPPAPMVAPPLPPVVEPAQTPAAVKWQPPTPMKQAHGTAYPSPSPGSGSRAAPSPAPASVDAELLQLLDWEDELDGSYRRAVVTLRNRAVSKAALLRH</sequence>
<feature type="region of interest" description="Disordered" evidence="1">
    <location>
        <begin position="336"/>
        <end position="370"/>
    </location>
</feature>
<organism evidence="2 3">
    <name type="scientific">Chlorella sorokiniana</name>
    <name type="common">Freshwater green alga</name>
    <dbReference type="NCBI Taxonomy" id="3076"/>
    <lineage>
        <taxon>Eukaryota</taxon>
        <taxon>Viridiplantae</taxon>
        <taxon>Chlorophyta</taxon>
        <taxon>core chlorophytes</taxon>
        <taxon>Trebouxiophyceae</taxon>
        <taxon>Chlorellales</taxon>
        <taxon>Chlorellaceae</taxon>
        <taxon>Chlorella clade</taxon>
        <taxon>Chlorella</taxon>
    </lineage>
</organism>
<accession>A0A2P6TM88</accession>
<dbReference type="Proteomes" id="UP000239899">
    <property type="component" value="Unassembled WGS sequence"/>
</dbReference>
<protein>
    <submittedName>
        <fullName evidence="2">Uncharacterized protein</fullName>
    </submittedName>
</protein>
<keyword evidence="3" id="KW-1185">Reference proteome</keyword>
<comment type="caution">
    <text evidence="2">The sequence shown here is derived from an EMBL/GenBank/DDBJ whole genome shotgun (WGS) entry which is preliminary data.</text>
</comment>
<proteinExistence type="predicted"/>
<dbReference type="OrthoDB" id="10584517at2759"/>
<dbReference type="EMBL" id="LHPG02000011">
    <property type="protein sequence ID" value="PRW45467.1"/>
    <property type="molecule type" value="Genomic_DNA"/>
</dbReference>